<dbReference type="GO" id="GO:0005576">
    <property type="term" value="C:extracellular region"/>
    <property type="evidence" value="ECO:0007669"/>
    <property type="project" value="UniProtKB-SubCell"/>
</dbReference>
<feature type="domain" description="SD-repeat containing protein B" evidence="9">
    <location>
        <begin position="1134"/>
        <end position="1241"/>
    </location>
</feature>
<reference evidence="11 12" key="1">
    <citation type="submission" date="2017-12" db="EMBL/GenBank/DDBJ databases">
        <title>Phylogenetic diversity of female urinary microbiome.</title>
        <authorList>
            <person name="Thomas-White K."/>
            <person name="Wolfe A.J."/>
        </authorList>
    </citation>
    <scope>NUCLEOTIDE SEQUENCE [LARGE SCALE GENOMIC DNA]</scope>
    <source>
        <strain evidence="11 12">UMB0064</strain>
    </source>
</reference>
<feature type="chain" id="PRO_5039276406" evidence="7">
    <location>
        <begin position="27"/>
        <end position="1764"/>
    </location>
</feature>
<sequence>MKLRNAVVSALLTLAMVVPMAGAAVAAEEPAPNPTSNSAPVTTETEKDVKEDTEKAESGKKAEENSAGDKQDRAATPEVTAAPESRSAQAQPVIEAQLMDLEGKAVKAQLANPTADVDTRAGTNYLVRIHAVFPAGSEKKVNVRLKYGVQYRTHEYDTTAGWYLALKENGLTKPSKQSTDEDKPSKIYGQTFDDGVTTFEFQDGTQEVTFDIPVTVSWGTESGGNNDGMPNIPEGVSVTQSFLPESGGTVDNKVAANFHVSGLRGAVVGITGKLAQMQNKRGHISVPVDTPKAVGHDVIFNAGLNNNSGALLDDYFVALLAPAKAEYMGLGNESPVFAGDAATPKVLHAGEHFAMSTGADYVVPEGSKLYVWQRSKAYVVTENDRSFNPTWRFPKADFPAGSIVEIKEIDLGVKFHNPYEQSMYLPYNQNQLGKMSYEIVKPYEDVYANDVLYPQDKNNPVWEGYIADNNVYMGAPGFEHTQERTFGYFTIGNRGTANSRAKTIIIDYDMNDTHVGGVTAQTLPFLSRPYRGEEATKVTDFKVVLWDSKTNKTTEHTMENPPQRFRVQTVLGKGNHEGIFLKHIEYKVDTIPAKTAWVSYSTNLGARRDFGKEDFDSPTETFPYYGVVLNNTKIEKGRWGDDPSLFKTRIRIENTGAEEPNWHHRNQAVWDTNGDGIDEPYQYEGRSADHVTLGDTFTAFTGKSFIQGHSGVTAFHNQDIEVLKGKQKRDAEVEYFMPQDGEGIESLKAVYMVSPYGSDMSFTMKYRPVFSKYAWDTDVQEQGGGYVDGEQPDVYEVPASDALKAQYPNAKVYKLDFSKITDKEQKYRTRIWGPSVAWYEASEQMPYSIYPTFWAYTGETYLHVNYTSDPKKDKVGTVDQLMWYEFDTDTKEDLEYSSVGFVADKWDLNGNGSTKDKLGLPYGVLDIKAPTDVSAQSAAKMATQPETRYVTYDGVKKAVIGAESNVDYRLVATNPTSENVKGIQLYWPVPKKGADWGKRLQPDGAFKFNMYLTGGIKSQLPEGYKVYYAKDAQPVQNELKWADFSWTEEKDTKDWKRADWDAVTMVKIISPENSVLAPEEQQSFIFNMAVRDGENREEVNGLLNVYKSAYLRDLGSGKTWAYGEAVGIVINSGRIGGTVWFDKDNDSKLDAADAEPRIAGAKVELYDARGELVDTAVTDKNGAYTFEGLQIPTDHAALPQYSLKVYNPDTAKYSRFVAATNDMRFTADNEGNATASVADVNTGSKFASALNVGLTTSTSVKIKKNWADKNAQKKPITVKLLADGKEAKDLDGKAVPAVTLSEDGAWVGEFNNLVINNAQTDEAVKYTVEEQTPSGFVSAVTGSQKDGYTVTNTIIRGNIVVHKVSADKDDAPLAGAKFELRSGDSVIASAVTGKDGKATFKDVEFGSYTVVETAAPEGYVLNAKPLDVSVKENGKTVDAGTVSNKLIRGTVKIAKQDADSKKPLAGAKFELRSGDKVVDEATTDEDGVATFEKVAFGSYTVVETAAPEGYVLNDEAHEAVIATDGETVDAGVVLNQKIRGTVVLHKVDVDKDNAPLAGAKFALKQGDEVVAEATSDADGLVRFDDVVYGSYVVTETEAPEGYVLNTAAIEVAVKENGKTVDAGVVENSMIRGSIIALKKDAKSGKVLAGAQFEIRDTQGNVVRTVVSNDKGEVVANDVMYGEYILVETKAPQGYKLDDTPHKFEIRKNLEEVDLGEIKNDPIPSKALAITGSSVAGMAVIAVLAVVTAGGLVMVRGSRAKQRKH</sequence>
<keyword evidence="6" id="KW-0472">Membrane</keyword>
<feature type="compositionally biased region" description="Basic and acidic residues" evidence="5">
    <location>
        <begin position="44"/>
        <end position="75"/>
    </location>
</feature>
<dbReference type="SUPFAM" id="SSF49478">
    <property type="entry name" value="Cna protein B-type domain"/>
    <property type="match status" value="5"/>
</dbReference>
<dbReference type="SUPFAM" id="SSF117074">
    <property type="entry name" value="Hypothetical protein PA1324"/>
    <property type="match status" value="1"/>
</dbReference>
<comment type="caution">
    <text evidence="11">The sequence shown here is derived from an EMBL/GenBank/DDBJ whole genome shotgun (WGS) entry which is preliminary data.</text>
</comment>
<feature type="domain" description="SpaA-like prealbumin fold" evidence="10">
    <location>
        <begin position="1540"/>
        <end position="1621"/>
    </location>
</feature>
<keyword evidence="4 7" id="KW-0732">Signal</keyword>
<organism evidence="11 12">
    <name type="scientific">Alloscardovia omnicolens</name>
    <dbReference type="NCBI Taxonomy" id="419015"/>
    <lineage>
        <taxon>Bacteria</taxon>
        <taxon>Bacillati</taxon>
        <taxon>Actinomycetota</taxon>
        <taxon>Actinomycetes</taxon>
        <taxon>Bifidobacteriales</taxon>
        <taxon>Bifidobacteriaceae</taxon>
        <taxon>Alloscardovia</taxon>
    </lineage>
</organism>
<feature type="domain" description="SpaA-like prealbumin fold" evidence="10">
    <location>
        <begin position="1632"/>
        <end position="1712"/>
    </location>
</feature>
<keyword evidence="6" id="KW-0812">Transmembrane</keyword>
<evidence type="ECO:0000256" key="3">
    <source>
        <dbReference type="ARBA" id="ARBA00022525"/>
    </source>
</evidence>
<dbReference type="RefSeq" id="WP_101541436.1">
    <property type="nucleotide sequence ID" value="NZ_PKGU01000003.1"/>
</dbReference>
<comment type="subcellular location">
    <subcellularLocation>
        <location evidence="1">Secreted</location>
    </subcellularLocation>
</comment>
<dbReference type="Gene3D" id="2.60.40.1140">
    <property type="entry name" value="Collagen-binding surface protein Cna, B-type domain"/>
    <property type="match status" value="1"/>
</dbReference>
<name>A0A2I1M4C9_9BIFI</name>
<evidence type="ECO:0000259" key="10">
    <source>
        <dbReference type="Pfam" id="PF17802"/>
    </source>
</evidence>
<comment type="similarity">
    <text evidence="2">Belongs to the serine-aspartate repeat-containing protein (SDr) family.</text>
</comment>
<evidence type="ECO:0000256" key="5">
    <source>
        <dbReference type="SAM" id="MobiDB-lite"/>
    </source>
</evidence>
<dbReference type="Gene3D" id="2.60.40.10">
    <property type="entry name" value="Immunoglobulins"/>
    <property type="match status" value="5"/>
</dbReference>
<evidence type="ECO:0000256" key="4">
    <source>
        <dbReference type="ARBA" id="ARBA00022729"/>
    </source>
</evidence>
<dbReference type="PANTHER" id="PTHR36108:SF13">
    <property type="entry name" value="COLOSSIN-B-RELATED"/>
    <property type="match status" value="1"/>
</dbReference>
<evidence type="ECO:0000313" key="11">
    <source>
        <dbReference type="EMBL" id="PKZ14959.1"/>
    </source>
</evidence>
<evidence type="ECO:0000259" key="8">
    <source>
        <dbReference type="Pfam" id="PF05738"/>
    </source>
</evidence>
<feature type="signal peptide" evidence="7">
    <location>
        <begin position="1"/>
        <end position="26"/>
    </location>
</feature>
<evidence type="ECO:0000313" key="12">
    <source>
        <dbReference type="Proteomes" id="UP000242263"/>
    </source>
</evidence>
<dbReference type="EMBL" id="PKGU01000003">
    <property type="protein sequence ID" value="PKZ14959.1"/>
    <property type="molecule type" value="Genomic_DNA"/>
</dbReference>
<evidence type="ECO:0000256" key="2">
    <source>
        <dbReference type="ARBA" id="ARBA00007257"/>
    </source>
</evidence>
<evidence type="ECO:0000256" key="7">
    <source>
        <dbReference type="SAM" id="SignalP"/>
    </source>
</evidence>
<dbReference type="GO" id="GO:0005975">
    <property type="term" value="P:carbohydrate metabolic process"/>
    <property type="evidence" value="ECO:0007669"/>
    <property type="project" value="UniProtKB-ARBA"/>
</dbReference>
<dbReference type="Pfam" id="PF05738">
    <property type="entry name" value="Cna_B"/>
    <property type="match status" value="1"/>
</dbReference>
<evidence type="ECO:0000259" key="9">
    <source>
        <dbReference type="Pfam" id="PF17210"/>
    </source>
</evidence>
<feature type="transmembrane region" description="Helical" evidence="6">
    <location>
        <begin position="1734"/>
        <end position="1754"/>
    </location>
</feature>
<dbReference type="CDD" id="cd00222">
    <property type="entry name" value="CollagenBindB"/>
    <property type="match status" value="1"/>
</dbReference>
<accession>A0A2I1M4C9</accession>
<evidence type="ECO:0000256" key="1">
    <source>
        <dbReference type="ARBA" id="ARBA00004613"/>
    </source>
</evidence>
<evidence type="ECO:0000256" key="6">
    <source>
        <dbReference type="SAM" id="Phobius"/>
    </source>
</evidence>
<dbReference type="InterPro" id="IPR008454">
    <property type="entry name" value="Collagen-bd_Cna-like_B-typ_dom"/>
</dbReference>
<protein>
    <submittedName>
        <fullName evidence="11">Uncharacterized protein</fullName>
    </submittedName>
</protein>
<dbReference type="InterPro" id="IPR013783">
    <property type="entry name" value="Ig-like_fold"/>
</dbReference>
<dbReference type="Proteomes" id="UP000242263">
    <property type="component" value="Unassembled WGS sequence"/>
</dbReference>
<feature type="domain" description="SpaA-like prealbumin fold" evidence="10">
    <location>
        <begin position="1357"/>
        <end position="1438"/>
    </location>
</feature>
<dbReference type="Pfam" id="PF17210">
    <property type="entry name" value="SdrD_B"/>
    <property type="match status" value="1"/>
</dbReference>
<keyword evidence="3" id="KW-0964">Secreted</keyword>
<dbReference type="Pfam" id="PF17802">
    <property type="entry name" value="SpaA"/>
    <property type="match status" value="4"/>
</dbReference>
<feature type="domain" description="SpaA-like prealbumin fold" evidence="10">
    <location>
        <begin position="1449"/>
        <end position="1528"/>
    </location>
</feature>
<gene>
    <name evidence="11" type="ORF">CYJ32_05505</name>
</gene>
<dbReference type="InterPro" id="IPR041033">
    <property type="entry name" value="SpaA_PFL_dom_1"/>
</dbReference>
<feature type="region of interest" description="Disordered" evidence="5">
    <location>
        <begin position="26"/>
        <end position="90"/>
    </location>
</feature>
<feature type="domain" description="CNA-B" evidence="8">
    <location>
        <begin position="1260"/>
        <end position="1353"/>
    </location>
</feature>
<proteinExistence type="inferred from homology"/>
<dbReference type="PANTHER" id="PTHR36108">
    <property type="entry name" value="COLOSSIN-B-RELATED"/>
    <property type="match status" value="1"/>
</dbReference>
<dbReference type="InterPro" id="IPR033764">
    <property type="entry name" value="Sdr_B"/>
</dbReference>
<keyword evidence="6" id="KW-1133">Transmembrane helix</keyword>